<dbReference type="InterPro" id="IPR038236">
    <property type="entry name" value="GlpG_N_sf"/>
</dbReference>
<evidence type="ECO:0000256" key="2">
    <source>
        <dbReference type="ARBA" id="ARBA00009045"/>
    </source>
</evidence>
<sequence>MILVGTSDNPRAVQGAADYFKSQGVNAVLKSIDGRHVEVWVPELDEQNIIPLWNDFVENPYDEKYLTASWHTGDTDTQFLYKGSALNLAKRFHQLHCFLKSVFVVTLIIFASLFITEEPVVYKLLQFDPSSPLTWITPALMHFSALHLIFNLGWWLHLGSRIINRVGAKQLIVIFLTSSLISNWAQYLFVDQRFGGLGGVVYALLGYAWIYSAKNTEQEPLVEKPIVGFMLLWMIFGFTEIFFISMANWAHLFGLLTGMLLALVINLRRSK</sequence>
<dbReference type="GO" id="GO:0004252">
    <property type="term" value="F:serine-type endopeptidase activity"/>
    <property type="evidence" value="ECO:0007669"/>
    <property type="project" value="InterPro"/>
</dbReference>
<feature type="transmembrane region" description="Helical" evidence="9">
    <location>
        <begin position="249"/>
        <end position="267"/>
    </location>
</feature>
<evidence type="ECO:0000256" key="7">
    <source>
        <dbReference type="ARBA" id="ARBA00022989"/>
    </source>
</evidence>
<evidence type="ECO:0000256" key="6">
    <source>
        <dbReference type="ARBA" id="ARBA00022801"/>
    </source>
</evidence>
<accession>A0AAD4FTG5</accession>
<dbReference type="NCBIfam" id="TIGR04239">
    <property type="entry name" value="rhombo_GlpG"/>
    <property type="match status" value="1"/>
</dbReference>
<dbReference type="Proteomes" id="UP000016487">
    <property type="component" value="Unassembled WGS sequence"/>
</dbReference>
<keyword evidence="7 9" id="KW-1133">Transmembrane helix</keyword>
<dbReference type="Gene3D" id="3.30.70.2350">
    <property type="match status" value="1"/>
</dbReference>
<evidence type="ECO:0000256" key="8">
    <source>
        <dbReference type="ARBA" id="ARBA00023136"/>
    </source>
</evidence>
<evidence type="ECO:0000256" key="4">
    <source>
        <dbReference type="ARBA" id="ARBA00022519"/>
    </source>
</evidence>
<evidence type="ECO:0000259" key="11">
    <source>
        <dbReference type="Pfam" id="PF12122"/>
    </source>
</evidence>
<dbReference type="SUPFAM" id="SSF144091">
    <property type="entry name" value="Rhomboid-like"/>
    <property type="match status" value="1"/>
</dbReference>
<dbReference type="PANTHER" id="PTHR43731">
    <property type="entry name" value="RHOMBOID PROTEASE"/>
    <property type="match status" value="1"/>
</dbReference>
<evidence type="ECO:0000259" key="10">
    <source>
        <dbReference type="Pfam" id="PF01694"/>
    </source>
</evidence>
<reference evidence="12" key="2">
    <citation type="submission" date="2015-03" db="EMBL/GenBank/DDBJ databases">
        <title>Genome sequence of Pseudoalteromonas citrea.</title>
        <authorList>
            <person name="Xie B.-B."/>
            <person name="Rong J.-C."/>
            <person name="Qin Q.-L."/>
            <person name="Zhang Y.-Z."/>
        </authorList>
    </citation>
    <scope>NUCLEOTIDE SEQUENCE</scope>
    <source>
        <strain evidence="12">DSM 8771</strain>
    </source>
</reference>
<feature type="domain" description="Peptidase S54 rhomboid" evidence="10">
    <location>
        <begin position="133"/>
        <end position="265"/>
    </location>
</feature>
<evidence type="ECO:0000256" key="9">
    <source>
        <dbReference type="SAM" id="Phobius"/>
    </source>
</evidence>
<keyword evidence="4" id="KW-0997">Cell inner membrane</keyword>
<keyword evidence="5 9" id="KW-0812">Transmembrane</keyword>
<dbReference type="PANTHER" id="PTHR43731:SF14">
    <property type="entry name" value="PRESENILIN-ASSOCIATED RHOMBOID-LIKE PROTEIN, MITOCHONDRIAL"/>
    <property type="match status" value="1"/>
</dbReference>
<dbReference type="EMBL" id="AHBZ03000014">
    <property type="protein sequence ID" value="KAF7774445.1"/>
    <property type="molecule type" value="Genomic_DNA"/>
</dbReference>
<reference evidence="12" key="1">
    <citation type="journal article" date="2012" name="J. Bacteriol.">
        <title>Genome sequences of type strains of seven species of the marine bacterium Pseudoalteromonas.</title>
        <authorList>
            <person name="Xie B.B."/>
            <person name="Shu Y.L."/>
            <person name="Qin Q.L."/>
            <person name="Rong J.C."/>
            <person name="Zhang X.Y."/>
            <person name="Chen X.L."/>
            <person name="Shi M."/>
            <person name="He H.L."/>
            <person name="Zhou B.C."/>
            <person name="Zhang Y.Z."/>
        </authorList>
    </citation>
    <scope>NUCLEOTIDE SEQUENCE</scope>
    <source>
        <strain evidence="12">DSM 8771</strain>
    </source>
</reference>
<feature type="transmembrane region" description="Helical" evidence="9">
    <location>
        <begin position="135"/>
        <end position="158"/>
    </location>
</feature>
<dbReference type="Gene3D" id="1.20.1540.10">
    <property type="entry name" value="Rhomboid-like"/>
    <property type="match status" value="1"/>
</dbReference>
<feature type="transmembrane region" description="Helical" evidence="9">
    <location>
        <begin position="225"/>
        <end position="243"/>
    </location>
</feature>
<evidence type="ECO:0000313" key="12">
    <source>
        <dbReference type="EMBL" id="KAF7774445.1"/>
    </source>
</evidence>
<dbReference type="GO" id="GO:0016020">
    <property type="term" value="C:membrane"/>
    <property type="evidence" value="ECO:0007669"/>
    <property type="project" value="UniProtKB-SubCell"/>
</dbReference>
<feature type="transmembrane region" description="Helical" evidence="9">
    <location>
        <begin position="170"/>
        <end position="189"/>
    </location>
</feature>
<organism evidence="12 13">
    <name type="scientific">Pseudoalteromonas citrea</name>
    <dbReference type="NCBI Taxonomy" id="43655"/>
    <lineage>
        <taxon>Bacteria</taxon>
        <taxon>Pseudomonadati</taxon>
        <taxon>Pseudomonadota</taxon>
        <taxon>Gammaproteobacteria</taxon>
        <taxon>Alteromonadales</taxon>
        <taxon>Pseudoalteromonadaceae</taxon>
        <taxon>Pseudoalteromonas</taxon>
    </lineage>
</organism>
<comment type="similarity">
    <text evidence="2">Belongs to the peptidase S54 family.</text>
</comment>
<dbReference type="InterPro" id="IPR050925">
    <property type="entry name" value="Rhomboid_protease_S54"/>
</dbReference>
<dbReference type="Pfam" id="PF12122">
    <property type="entry name" value="Rhomboid_N"/>
    <property type="match status" value="1"/>
</dbReference>
<dbReference type="InterPro" id="IPR022732">
    <property type="entry name" value="Peptidase_S54_GlpG_N"/>
</dbReference>
<dbReference type="InterPro" id="IPR035952">
    <property type="entry name" value="Rhomboid-like_sf"/>
</dbReference>
<keyword evidence="8 9" id="KW-0472">Membrane</keyword>
<feature type="transmembrane region" description="Helical" evidence="9">
    <location>
        <begin position="195"/>
        <end position="213"/>
    </location>
</feature>
<dbReference type="RefSeq" id="WP_010363542.1">
    <property type="nucleotide sequence ID" value="NZ_AHBZ03000014.1"/>
</dbReference>
<comment type="caution">
    <text evidence="12">The sequence shown here is derived from an EMBL/GenBank/DDBJ whole genome shotgun (WGS) entry which is preliminary data.</text>
</comment>
<dbReference type="GO" id="GO:0006508">
    <property type="term" value="P:proteolysis"/>
    <property type="evidence" value="ECO:0007669"/>
    <property type="project" value="InterPro"/>
</dbReference>
<feature type="domain" description="Peptidase S54 GlpG peptidase N-terminal" evidence="11">
    <location>
        <begin position="1"/>
        <end position="82"/>
    </location>
</feature>
<gene>
    <name evidence="12" type="primary">glpG</name>
    <name evidence="12" type="ORF">PCIT_a0892</name>
</gene>
<keyword evidence="3" id="KW-1003">Cell membrane</keyword>
<evidence type="ECO:0000256" key="1">
    <source>
        <dbReference type="ARBA" id="ARBA00004141"/>
    </source>
</evidence>
<proteinExistence type="inferred from homology"/>
<dbReference type="Pfam" id="PF01694">
    <property type="entry name" value="Rhomboid"/>
    <property type="match status" value="1"/>
</dbReference>
<protein>
    <submittedName>
        <fullName evidence="12">GlpG protein</fullName>
    </submittedName>
</protein>
<dbReference type="InterPro" id="IPR023662">
    <property type="entry name" value="Rhomboid_protease_GlpG"/>
</dbReference>
<evidence type="ECO:0000313" key="13">
    <source>
        <dbReference type="Proteomes" id="UP000016487"/>
    </source>
</evidence>
<feature type="transmembrane region" description="Helical" evidence="9">
    <location>
        <begin position="97"/>
        <end position="115"/>
    </location>
</feature>
<name>A0AAD4FTG5_9GAMM</name>
<dbReference type="AlphaFoldDB" id="A0AAD4FTG5"/>
<keyword evidence="6" id="KW-0378">Hydrolase</keyword>
<comment type="subcellular location">
    <subcellularLocation>
        <location evidence="1">Membrane</location>
        <topology evidence="1">Multi-pass membrane protein</topology>
    </subcellularLocation>
</comment>
<evidence type="ECO:0000256" key="5">
    <source>
        <dbReference type="ARBA" id="ARBA00022692"/>
    </source>
</evidence>
<evidence type="ECO:0000256" key="3">
    <source>
        <dbReference type="ARBA" id="ARBA00022475"/>
    </source>
</evidence>
<dbReference type="InterPro" id="IPR022764">
    <property type="entry name" value="Peptidase_S54_rhomboid_dom"/>
</dbReference>